<feature type="transmembrane region" description="Helical" evidence="9">
    <location>
        <begin position="281"/>
        <end position="302"/>
    </location>
</feature>
<evidence type="ECO:0000256" key="8">
    <source>
        <dbReference type="ARBA" id="ARBA00038435"/>
    </source>
</evidence>
<evidence type="ECO:0000256" key="3">
    <source>
        <dbReference type="ARBA" id="ARBA00022449"/>
    </source>
</evidence>
<comment type="similarity">
    <text evidence="8">Belongs to the NhaC Na(+)/H(+) (TC 2.A.35) antiporter family.</text>
</comment>
<evidence type="ECO:0000313" key="12">
    <source>
        <dbReference type="Proteomes" id="UP001387364"/>
    </source>
</evidence>
<protein>
    <submittedName>
        <fullName evidence="11">Na+/H+ antiporter NhaC family protein</fullName>
    </submittedName>
</protein>
<keyword evidence="6 9" id="KW-1133">Transmembrane helix</keyword>
<feature type="transmembrane region" description="Helical" evidence="9">
    <location>
        <begin position="148"/>
        <end position="171"/>
    </location>
</feature>
<feature type="transmembrane region" description="Helical" evidence="9">
    <location>
        <begin position="402"/>
        <end position="421"/>
    </location>
</feature>
<keyword evidence="3" id="KW-0050">Antiport</keyword>
<dbReference type="Proteomes" id="UP001387364">
    <property type="component" value="Chromosome"/>
</dbReference>
<evidence type="ECO:0000259" key="10">
    <source>
        <dbReference type="Pfam" id="PF03553"/>
    </source>
</evidence>
<keyword evidence="12" id="KW-1185">Reference proteome</keyword>
<evidence type="ECO:0000256" key="9">
    <source>
        <dbReference type="SAM" id="Phobius"/>
    </source>
</evidence>
<feature type="transmembrane region" description="Helical" evidence="9">
    <location>
        <begin position="7"/>
        <end position="25"/>
    </location>
</feature>
<feature type="transmembrane region" description="Helical" evidence="9">
    <location>
        <begin position="231"/>
        <end position="261"/>
    </location>
</feature>
<feature type="transmembrane region" description="Helical" evidence="9">
    <location>
        <begin position="71"/>
        <end position="89"/>
    </location>
</feature>
<dbReference type="EMBL" id="CP147404">
    <property type="protein sequence ID" value="WXB93910.1"/>
    <property type="molecule type" value="Genomic_DNA"/>
</dbReference>
<organism evidence="11 12">
    <name type="scientific">Bacillus kandeliae</name>
    <dbReference type="NCBI Taxonomy" id="3129297"/>
    <lineage>
        <taxon>Bacteria</taxon>
        <taxon>Bacillati</taxon>
        <taxon>Bacillota</taxon>
        <taxon>Bacilli</taxon>
        <taxon>Bacillales</taxon>
        <taxon>Bacillaceae</taxon>
        <taxon>Bacillus</taxon>
    </lineage>
</organism>
<sequence>MNNKANGWALFPLLIFLLIFIGSGVATGDFYKMPIIVALFITSAVTLMMNRKKPLMEKVDIFSKGAGHPNIMLMAFIFLLAGAFASTAKGMGAVDSTVNLALSILPQNLLMVGLFIIACFISLSMGTSTGTIVALAPIGVAIADETGISLALAMATVIGGSMFGDNLSIISDTTIAAVRTQGTRMADKFRTNFLIVLPAAVITAVILGVITAGQQSTVTADSYEVIKIIPYLAVLGAALAGMNVLVVLSGGILLSGIIGLWDGSYTFFSFIEAISEGIGSMMELAMIAIIIGGIIEVIRYNGGIEFILQFVMKKIRTKKGAEFGIAALVSLTNLSTANNTIAIIIAGPLAKNIADEYGIDPRKSASVLDVFSCFIQGIIPYGAQMLAAAGLAGISPISIMSYSIYPVLIGICGIVAILFNLPRLKENK</sequence>
<dbReference type="PANTHER" id="PTHR33451:SF5">
    <property type="entry name" value="NA+_H+ ANTIPORTER"/>
    <property type="match status" value="1"/>
</dbReference>
<evidence type="ECO:0000256" key="5">
    <source>
        <dbReference type="ARBA" id="ARBA00022692"/>
    </source>
</evidence>
<evidence type="ECO:0000256" key="4">
    <source>
        <dbReference type="ARBA" id="ARBA00022475"/>
    </source>
</evidence>
<feature type="transmembrane region" description="Helical" evidence="9">
    <location>
        <begin position="191"/>
        <end position="210"/>
    </location>
</feature>
<accession>A0ABZ2N8J4</accession>
<keyword evidence="5 9" id="KW-0812">Transmembrane</keyword>
<gene>
    <name evidence="11" type="ORF">WDJ61_04580</name>
</gene>
<evidence type="ECO:0000256" key="2">
    <source>
        <dbReference type="ARBA" id="ARBA00022448"/>
    </source>
</evidence>
<keyword evidence="4" id="KW-1003">Cell membrane</keyword>
<feature type="domain" description="Na+/H+ antiporter NhaC-like C-terminal" evidence="10">
    <location>
        <begin position="233"/>
        <end position="419"/>
    </location>
</feature>
<feature type="domain" description="Na+/H+ antiporter NhaC-like C-terminal" evidence="10">
    <location>
        <begin position="35"/>
        <end position="209"/>
    </location>
</feature>
<evidence type="ECO:0000256" key="1">
    <source>
        <dbReference type="ARBA" id="ARBA00004651"/>
    </source>
</evidence>
<dbReference type="InterPro" id="IPR018461">
    <property type="entry name" value="Na/H_Antiport_NhaC-like_C"/>
</dbReference>
<dbReference type="PANTHER" id="PTHR33451">
    <property type="entry name" value="MALATE-2H(+)/NA(+)-LACTATE ANTIPORTER"/>
    <property type="match status" value="1"/>
</dbReference>
<dbReference type="InterPro" id="IPR052180">
    <property type="entry name" value="NhaC_Na-H+_Antiporter"/>
</dbReference>
<dbReference type="RefSeq" id="WP_338753457.1">
    <property type="nucleotide sequence ID" value="NZ_CP147404.1"/>
</dbReference>
<feature type="transmembrane region" description="Helical" evidence="9">
    <location>
        <begin position="109"/>
        <end position="136"/>
    </location>
</feature>
<keyword evidence="7 9" id="KW-0472">Membrane</keyword>
<reference evidence="11 12" key="1">
    <citation type="submission" date="2024-02" db="EMBL/GenBank/DDBJ databases">
        <title>Seven novel Bacillus-like species.</title>
        <authorList>
            <person name="Liu G."/>
        </authorList>
    </citation>
    <scope>NUCLEOTIDE SEQUENCE [LARGE SCALE GENOMIC DNA]</scope>
    <source>
        <strain evidence="11 12">FJAT-52991</strain>
    </source>
</reference>
<feature type="transmembrane region" description="Helical" evidence="9">
    <location>
        <begin position="31"/>
        <end position="50"/>
    </location>
</feature>
<dbReference type="Pfam" id="PF03553">
    <property type="entry name" value="Na_H_antiporter"/>
    <property type="match status" value="2"/>
</dbReference>
<evidence type="ECO:0000256" key="6">
    <source>
        <dbReference type="ARBA" id="ARBA00022989"/>
    </source>
</evidence>
<feature type="transmembrane region" description="Helical" evidence="9">
    <location>
        <begin position="323"/>
        <end position="346"/>
    </location>
</feature>
<evidence type="ECO:0000313" key="11">
    <source>
        <dbReference type="EMBL" id="WXB93910.1"/>
    </source>
</evidence>
<name>A0ABZ2N8J4_9BACI</name>
<evidence type="ECO:0000256" key="7">
    <source>
        <dbReference type="ARBA" id="ARBA00023136"/>
    </source>
</evidence>
<comment type="subcellular location">
    <subcellularLocation>
        <location evidence="1">Cell membrane</location>
        <topology evidence="1">Multi-pass membrane protein</topology>
    </subcellularLocation>
</comment>
<proteinExistence type="inferred from homology"/>
<keyword evidence="2" id="KW-0813">Transport</keyword>